<proteinExistence type="predicted"/>
<sequence>MNLLVACLSCNTMFRTTCLCPQKHLEGGEGRD</sequence>
<dbReference type="AlphaFoldDB" id="A0A2P2IN10"/>
<accession>A0A2P2IN10</accession>
<dbReference type="EMBL" id="GGEC01002117">
    <property type="protein sequence ID" value="MBW82600.1"/>
    <property type="molecule type" value="Transcribed_RNA"/>
</dbReference>
<organism evidence="1">
    <name type="scientific">Rhizophora mucronata</name>
    <name type="common">Asiatic mangrove</name>
    <dbReference type="NCBI Taxonomy" id="61149"/>
    <lineage>
        <taxon>Eukaryota</taxon>
        <taxon>Viridiplantae</taxon>
        <taxon>Streptophyta</taxon>
        <taxon>Embryophyta</taxon>
        <taxon>Tracheophyta</taxon>
        <taxon>Spermatophyta</taxon>
        <taxon>Magnoliopsida</taxon>
        <taxon>eudicotyledons</taxon>
        <taxon>Gunneridae</taxon>
        <taxon>Pentapetalae</taxon>
        <taxon>rosids</taxon>
        <taxon>fabids</taxon>
        <taxon>Malpighiales</taxon>
        <taxon>Rhizophoraceae</taxon>
        <taxon>Rhizophora</taxon>
    </lineage>
</organism>
<reference evidence="1" key="1">
    <citation type="submission" date="2018-02" db="EMBL/GenBank/DDBJ databases">
        <title>Rhizophora mucronata_Transcriptome.</title>
        <authorList>
            <person name="Meera S.P."/>
            <person name="Sreeshan A."/>
            <person name="Augustine A."/>
        </authorList>
    </citation>
    <scope>NUCLEOTIDE SEQUENCE</scope>
    <source>
        <tissue evidence="1">Leaf</tissue>
    </source>
</reference>
<protein>
    <submittedName>
        <fullName evidence="1">Uncharacterized protein</fullName>
    </submittedName>
</protein>
<evidence type="ECO:0000313" key="1">
    <source>
        <dbReference type="EMBL" id="MBW82600.1"/>
    </source>
</evidence>
<name>A0A2P2IN10_RHIMU</name>